<dbReference type="SMART" id="SM00436">
    <property type="entry name" value="TOP1Bc"/>
    <property type="match status" value="1"/>
</dbReference>
<evidence type="ECO:0000256" key="7">
    <source>
        <dbReference type="ARBA" id="ARBA00056363"/>
    </source>
</evidence>
<dbReference type="SMART" id="SM00493">
    <property type="entry name" value="TOPRIM"/>
    <property type="match status" value="1"/>
</dbReference>
<dbReference type="InterPro" id="IPR034144">
    <property type="entry name" value="TOPRIM_TopoIII"/>
</dbReference>
<keyword evidence="6" id="KW-0413">Isomerase</keyword>
<dbReference type="PROSITE" id="PS50880">
    <property type="entry name" value="TOPRIM"/>
    <property type="match status" value="1"/>
</dbReference>
<dbReference type="InterPro" id="IPR013497">
    <property type="entry name" value="Topo_IA_cen"/>
</dbReference>
<feature type="region of interest" description="Disordered" evidence="8">
    <location>
        <begin position="220"/>
        <end position="662"/>
    </location>
</feature>
<evidence type="ECO:0000259" key="9">
    <source>
        <dbReference type="PROSITE" id="PS50880"/>
    </source>
</evidence>
<organism evidence="11">
    <name type="scientific">Cyprideis torosa</name>
    <dbReference type="NCBI Taxonomy" id="163714"/>
    <lineage>
        <taxon>Eukaryota</taxon>
        <taxon>Metazoa</taxon>
        <taxon>Ecdysozoa</taxon>
        <taxon>Arthropoda</taxon>
        <taxon>Crustacea</taxon>
        <taxon>Oligostraca</taxon>
        <taxon>Ostracoda</taxon>
        <taxon>Podocopa</taxon>
        <taxon>Podocopida</taxon>
        <taxon>Cytherocopina</taxon>
        <taxon>Cytheroidea</taxon>
        <taxon>Cytherideidae</taxon>
        <taxon>Cyprideis</taxon>
    </lineage>
</organism>
<keyword evidence="5" id="KW-0238">DNA-binding</keyword>
<feature type="compositionally biased region" description="Basic residues" evidence="8">
    <location>
        <begin position="1163"/>
        <end position="1174"/>
    </location>
</feature>
<dbReference type="PANTHER" id="PTHR11390">
    <property type="entry name" value="PROKARYOTIC DNA TOPOISOMERASE"/>
    <property type="match status" value="1"/>
</dbReference>
<dbReference type="InterPro" id="IPR013824">
    <property type="entry name" value="Topo_IA_cen_sub1"/>
</dbReference>
<dbReference type="CDD" id="cd00186">
    <property type="entry name" value="TOP1Ac"/>
    <property type="match status" value="1"/>
</dbReference>
<feature type="compositionally biased region" description="Basic residues" evidence="8">
    <location>
        <begin position="520"/>
        <end position="530"/>
    </location>
</feature>
<dbReference type="Gene3D" id="3.40.50.140">
    <property type="match status" value="1"/>
</dbReference>
<evidence type="ECO:0000256" key="3">
    <source>
        <dbReference type="ARBA" id="ARBA00012891"/>
    </source>
</evidence>
<evidence type="ECO:0000256" key="6">
    <source>
        <dbReference type="ARBA" id="ARBA00023235"/>
    </source>
</evidence>
<dbReference type="InterPro" id="IPR003601">
    <property type="entry name" value="Topo_IA_2"/>
</dbReference>
<gene>
    <name evidence="11" type="ORF">CTOB1V02_LOCUS3052</name>
</gene>
<dbReference type="InterPro" id="IPR006171">
    <property type="entry name" value="TOPRIM_dom"/>
</dbReference>
<dbReference type="FunFam" id="1.10.290.10:FF:000001">
    <property type="entry name" value="DNA topoisomerase"/>
    <property type="match status" value="1"/>
</dbReference>
<dbReference type="SMART" id="SM00437">
    <property type="entry name" value="TOP1Ac"/>
    <property type="match status" value="1"/>
</dbReference>
<dbReference type="FunFam" id="3.40.50.140:FF:000003">
    <property type="entry name" value="DNA topoisomerase"/>
    <property type="match status" value="1"/>
</dbReference>
<comment type="catalytic activity">
    <reaction evidence="1">
        <text>ATP-independent breakage of single-stranded DNA, followed by passage and rejoining.</text>
        <dbReference type="EC" id="5.6.2.1"/>
    </reaction>
</comment>
<dbReference type="GO" id="GO:0031422">
    <property type="term" value="C:RecQ family helicase-topoisomerase III complex"/>
    <property type="evidence" value="ECO:0007669"/>
    <property type="project" value="TreeGrafter"/>
</dbReference>
<accession>A0A7R8ZI00</accession>
<evidence type="ECO:0000313" key="11">
    <source>
        <dbReference type="EMBL" id="CAD7225105.1"/>
    </source>
</evidence>
<dbReference type="PROSITE" id="PS00396">
    <property type="entry name" value="TOPO_IA_1"/>
    <property type="match status" value="1"/>
</dbReference>
<feature type="compositionally biased region" description="Basic residues" evidence="8">
    <location>
        <begin position="607"/>
        <end position="623"/>
    </location>
</feature>
<feature type="region of interest" description="Disordered" evidence="8">
    <location>
        <begin position="924"/>
        <end position="946"/>
    </location>
</feature>
<reference evidence="11" key="1">
    <citation type="submission" date="2020-11" db="EMBL/GenBank/DDBJ databases">
        <authorList>
            <person name="Tran Van P."/>
        </authorList>
    </citation>
    <scope>NUCLEOTIDE SEQUENCE</scope>
</reference>
<sequence>MTLSCCAKQADNDHSLSHVTPHRSTANGCHPLNITLNLFKPTKTLYTTQKRNNALQQRSKWIGPNHVVSTSTQVLLGSSKVETVEAGIQAQHLEERSSAALFQENDQFQRTSLEDKPETCLNSLNRDDKKPIPMPRQTLDRGSTVTSVKEVSSAVPFLMEDYNMSVIDTVDYDLGEAGLLTSNVQEDFLQESYTLTTLYNEPVDVADGIRRIVKRFQTPGTEQGYRMAPGGKAEDNIDKKKVQSAASKRPQRHDKPTQQMQSSRKAEKIVNHKPTKDAKKPSLQTKEKVEKVKSQEKVSKNKQKEEKIHERSKDPKTTVKSKATPGQQQNKYHQKILTKKVPGGGGGGSSRPQENLEGIADLSVSPFPFPSQLQNDVVPVDLVRGGRTGRPKASGSYFKRKKSLDSLPDHKHRRHENDRRHSRERFHGERSKERHRRESSRDRYTRERRYSRDRHRKGSSRDVRSSTDRFTRERGHSRDRHRRQRRGSSDSSRKKKDSREEESRDWYTGMSREGVDTYTRRRGRERHRKQEMKDRKKEVKEGKDKEEDKRQEVKDKKYGRVKQVALPKDSLEIRQHRHEEKEKYGSLPSRRSILEKKDRQDFSDPSHKRKRKTRSPKRTRSPRRLYSPKSKEDKRRGGEQEHERSGREYGRKAMTHLGRSGRRGCRVNKKVLEIAHRCAEELRRQERKKQSFREEEGAQVQSVASRRQRTPNQATSNERESGERGKPVFQVLLRYDVEEGNEKEPLRSHSMKKREAEIVLFDNGVATCKKKIELGSIQQQLPPLETRTLAQLVEEAAASPPPTSSSSSALTTRSKILPTTPERTRPDNRVPSSPKQDCLHLTVCNLKDENMQVSRQLPSGNVKYQANIADTGASPRPLLDANNKKIQTSVAEVFSGRPSEASPAARETCGTLAEGGRRGYLSTPQQREAEDQRQHRVQPQYPRESQDVQRIPLHISRIFHADREAQEISVKQVQDKALDAPFMAEPRTLKDLRRHVREDMKAAPGWEPELFRCCNIPSRCCRRRLYPRKPWIKEFWDYWTNSTSESTAAKEVKPVRASPARHVTDAATSRSRKKRKDSLDDSLEDAIAVGRRENYQTGGGRWNNYVPTVNEMPSSLKLQVKHTPTRGFPVSTLDNLEADSSASDRILDDFFLQLPFEFERRRKSRRRYTQKKMLSRPPLRGGSSSKTPPSLEKKKQIQICVLCSPNRKNCPDEVTEADHYCFGPELKPKEDIKPSLLPSGQKICSKHQKFLIHLFRRHNLVVGSCSAFDQEELLHKKEGRSQYNKIYEFNYRVDGRDCQMAMTSVSGHLLQHEFSTAYRKWMSCNPHALFEAPVQKICSEEYQPVKETLESEARRSDILIIWTDCDREGENIGFEIISVCQAVNPNLIVKRAKFSEITKQSVTRAMSQLGEPDKRQSDAVDVRQELDLRIGAAFTRFQTLRLKNQKGVCVACLIDLLSCLIRLFRQVFQDWERGRAEFSWDRGRLFDQMATRVFLDTCLANPQATVTSVKTKPKSKFRPQPLDTIELEKSASRKLKINAKETMRLAERLYTQGFISYPRTETTIFPKDLNLVALVQAHTAHPDWGGKTGPLYLIMVQRFAARVLEQGPRPRQGAKSDQAHPPIHPLKAAPGLQGNEARVYEFIVRHFLACVSADAKGLETSIDIDIGGEKFSASGLAILERNYLEVYPYDKWSDKELPVMEEGQVFEPTSIEMAAGETSAPPLLTEADLISLMEKHGIGRKARMGERNVRVGNQEWVTMEVLKKRKGDVFFFLPGTDATHADHIETVKSRLYVGLVENKFIPGELGMGLVQGYDSMGFQMSKPNWRAELEADLKRICDGLRDPAEVLAEQVAKYRELFEKSVADAMKLDEALSKYFGDGEERRRPPFETGTDR</sequence>
<dbReference type="Pfam" id="PF01131">
    <property type="entry name" value="Topoisom_bac"/>
    <property type="match status" value="2"/>
</dbReference>
<evidence type="ECO:0000256" key="8">
    <source>
        <dbReference type="SAM" id="MobiDB-lite"/>
    </source>
</evidence>
<feature type="region of interest" description="Disordered" evidence="8">
    <location>
        <begin position="1047"/>
        <end position="1081"/>
    </location>
</feature>
<dbReference type="InterPro" id="IPR023405">
    <property type="entry name" value="Topo_IA_core_domain"/>
</dbReference>
<feature type="region of interest" description="Disordered" evidence="8">
    <location>
        <begin position="683"/>
        <end position="727"/>
    </location>
</feature>
<dbReference type="PRINTS" id="PR00417">
    <property type="entry name" value="PRTPISMRASEI"/>
</dbReference>
<feature type="compositionally biased region" description="Low complexity" evidence="8">
    <location>
        <begin position="804"/>
        <end position="814"/>
    </location>
</feature>
<feature type="compositionally biased region" description="Basic and acidic residues" evidence="8">
    <location>
        <begin position="439"/>
        <end position="450"/>
    </location>
</feature>
<dbReference type="PROSITE" id="PS52039">
    <property type="entry name" value="TOPO_IA_2"/>
    <property type="match status" value="1"/>
</dbReference>
<feature type="compositionally biased region" description="Basic and acidic residues" evidence="8">
    <location>
        <begin position="232"/>
        <end position="241"/>
    </location>
</feature>
<feature type="compositionally biased region" description="Basic and acidic residues" evidence="8">
    <location>
        <begin position="531"/>
        <end position="558"/>
    </location>
</feature>
<feature type="region of interest" description="Disordered" evidence="8">
    <location>
        <begin position="1163"/>
        <end position="1192"/>
    </location>
</feature>
<comment type="function">
    <text evidence="7">Releases the supercoiling and torsional tension of DNA introduced during the DNA replication and transcription by transiently cleaving and rejoining one strand of the DNA duplex. Introduces a single-strand break via transesterification at a target site in duplex DNA. The scissile phosphodiester is attacked by the catalytic tyrosine of the enzyme, resulting in the formation of a DNA-(5'-phosphotyrosyl)-enzyme intermediate and the expulsion of a 3'-OH DNA strand. The free DNA strand than undergoes passage around the unbroken strand thus removing DNA supercoils. Finally, in the religation step, the DNA 3'-OH attacks the covalent intermediate to expel the active-site tyrosine and restore the DNA phosphodiester backbone. Weakly relaxes negative supercoils and displays a distinct preference for binding single-stranded DNA.</text>
</comment>
<proteinExistence type="inferred from homology"/>
<dbReference type="GO" id="GO:0006310">
    <property type="term" value="P:DNA recombination"/>
    <property type="evidence" value="ECO:0007669"/>
    <property type="project" value="TreeGrafter"/>
</dbReference>
<feature type="compositionally biased region" description="Basic and acidic residues" evidence="8">
    <location>
        <begin position="569"/>
        <end position="584"/>
    </location>
</feature>
<feature type="compositionally biased region" description="Basic and acidic residues" evidence="8">
    <location>
        <begin position="459"/>
        <end position="476"/>
    </location>
</feature>
<feature type="compositionally biased region" description="Basic and acidic residues" evidence="8">
    <location>
        <begin position="487"/>
        <end position="505"/>
    </location>
</feature>
<dbReference type="Gene3D" id="1.10.290.10">
    <property type="entry name" value="Topoisomerase I, domain 4"/>
    <property type="match status" value="1"/>
</dbReference>
<feature type="compositionally biased region" description="Basic and acidic residues" evidence="8">
    <location>
        <begin position="683"/>
        <end position="696"/>
    </location>
</feature>
<dbReference type="PANTHER" id="PTHR11390:SF21">
    <property type="entry name" value="DNA TOPOISOMERASE 3-ALPHA"/>
    <property type="match status" value="1"/>
</dbReference>
<dbReference type="InterPro" id="IPR013826">
    <property type="entry name" value="Topo_IA_cen_sub3"/>
</dbReference>
<evidence type="ECO:0000256" key="4">
    <source>
        <dbReference type="ARBA" id="ARBA00023029"/>
    </source>
</evidence>
<feature type="compositionally biased region" description="Basic and acidic residues" evidence="8">
    <location>
        <begin position="592"/>
        <end position="606"/>
    </location>
</feature>
<evidence type="ECO:0000259" key="10">
    <source>
        <dbReference type="PROSITE" id="PS52039"/>
    </source>
</evidence>
<dbReference type="EMBL" id="OB660502">
    <property type="protein sequence ID" value="CAD7225105.1"/>
    <property type="molecule type" value="Genomic_DNA"/>
</dbReference>
<dbReference type="Pfam" id="PF01751">
    <property type="entry name" value="Toprim"/>
    <property type="match status" value="1"/>
</dbReference>
<dbReference type="GO" id="GO:0006265">
    <property type="term" value="P:DNA topological change"/>
    <property type="evidence" value="ECO:0007669"/>
    <property type="project" value="InterPro"/>
</dbReference>
<dbReference type="InterPro" id="IPR023406">
    <property type="entry name" value="Topo_IA_AS"/>
</dbReference>
<dbReference type="CDD" id="cd03362">
    <property type="entry name" value="TOPRIM_TopoIA_TopoIII"/>
    <property type="match status" value="1"/>
</dbReference>
<feature type="compositionally biased region" description="Polar residues" evidence="8">
    <location>
        <begin position="699"/>
        <end position="716"/>
    </location>
</feature>
<feature type="compositionally biased region" description="Polar residues" evidence="8">
    <location>
        <begin position="318"/>
        <end position="331"/>
    </location>
</feature>
<keyword evidence="4" id="KW-0799">Topoisomerase</keyword>
<name>A0A7R8ZI00_9CRUS</name>
<feature type="compositionally biased region" description="Basic and acidic residues" evidence="8">
    <location>
        <begin position="629"/>
        <end position="651"/>
    </location>
</feature>
<protein>
    <recommendedName>
        <fullName evidence="3">DNA topoisomerase</fullName>
        <ecNumber evidence="3">5.6.2.1</ecNumber>
    </recommendedName>
</protein>
<evidence type="ECO:0000256" key="1">
    <source>
        <dbReference type="ARBA" id="ARBA00000213"/>
    </source>
</evidence>
<dbReference type="InterPro" id="IPR000380">
    <property type="entry name" value="Topo_IA"/>
</dbReference>
<dbReference type="EC" id="5.6.2.1" evidence="3"/>
<feature type="compositionally biased region" description="Basic residues" evidence="8">
    <location>
        <begin position="477"/>
        <end position="486"/>
    </location>
</feature>
<dbReference type="GO" id="GO:0003917">
    <property type="term" value="F:DNA topoisomerase type I (single strand cut, ATP-independent) activity"/>
    <property type="evidence" value="ECO:0007669"/>
    <property type="project" value="UniProtKB-EC"/>
</dbReference>
<feature type="domain" description="Topo IA-type catalytic" evidence="10">
    <location>
        <begin position="1413"/>
        <end position="1858"/>
    </location>
</feature>
<feature type="compositionally biased region" description="Basic and acidic residues" evidence="8">
    <location>
        <begin position="403"/>
        <end position="432"/>
    </location>
</feature>
<dbReference type="SUPFAM" id="SSF56712">
    <property type="entry name" value="Prokaryotic type I DNA topoisomerase"/>
    <property type="match status" value="2"/>
</dbReference>
<feature type="compositionally biased region" description="Basic and acidic residues" evidence="8">
    <location>
        <begin position="717"/>
        <end position="726"/>
    </location>
</feature>
<dbReference type="GO" id="GO:0005634">
    <property type="term" value="C:nucleus"/>
    <property type="evidence" value="ECO:0007669"/>
    <property type="project" value="TreeGrafter"/>
</dbReference>
<dbReference type="OrthoDB" id="430051at2759"/>
<comment type="similarity">
    <text evidence="2">Belongs to the type IA topoisomerase family.</text>
</comment>
<feature type="domain" description="Toprim" evidence="9">
    <location>
        <begin position="1297"/>
        <end position="1395"/>
    </location>
</feature>
<feature type="region of interest" description="Disordered" evidence="8">
    <location>
        <begin position="1607"/>
        <end position="1630"/>
    </location>
</feature>
<evidence type="ECO:0000256" key="2">
    <source>
        <dbReference type="ARBA" id="ARBA00009446"/>
    </source>
</evidence>
<feature type="region of interest" description="Disordered" evidence="8">
    <location>
        <begin position="796"/>
        <end position="836"/>
    </location>
</feature>
<dbReference type="Gene3D" id="1.10.460.10">
    <property type="entry name" value="Topoisomerase I, domain 2"/>
    <property type="match status" value="2"/>
</dbReference>
<dbReference type="GO" id="GO:0006281">
    <property type="term" value="P:DNA repair"/>
    <property type="evidence" value="ECO:0007669"/>
    <property type="project" value="TreeGrafter"/>
</dbReference>
<dbReference type="GO" id="GO:0003677">
    <property type="term" value="F:DNA binding"/>
    <property type="evidence" value="ECO:0007669"/>
    <property type="project" value="UniProtKB-KW"/>
</dbReference>
<dbReference type="InterPro" id="IPR003602">
    <property type="entry name" value="Topo_IA_DNA-bd_dom"/>
</dbReference>
<feature type="compositionally biased region" description="Basic and acidic residues" evidence="8">
    <location>
        <begin position="264"/>
        <end position="317"/>
    </location>
</feature>
<evidence type="ECO:0000256" key="5">
    <source>
        <dbReference type="ARBA" id="ARBA00023125"/>
    </source>
</evidence>